<keyword evidence="2" id="KW-0547">Nucleotide-binding</keyword>
<evidence type="ECO:0000256" key="1">
    <source>
        <dbReference type="ARBA" id="ARBA00022679"/>
    </source>
</evidence>
<accession>A0A4Y7QFP3</accession>
<dbReference type="GO" id="GO:0004674">
    <property type="term" value="F:protein serine/threonine kinase activity"/>
    <property type="evidence" value="ECO:0007669"/>
    <property type="project" value="TreeGrafter"/>
</dbReference>
<dbReference type="InterPro" id="IPR051681">
    <property type="entry name" value="Ser/Thr_Kinases-Pseudokinases"/>
</dbReference>
<dbReference type="Pfam" id="PF07714">
    <property type="entry name" value="PK_Tyr_Ser-Thr"/>
    <property type="match status" value="1"/>
</dbReference>
<dbReference type="VEuPathDB" id="FungiDB:BD410DRAFT_881858"/>
<evidence type="ECO:0000259" key="5">
    <source>
        <dbReference type="PROSITE" id="PS50011"/>
    </source>
</evidence>
<dbReference type="Gene3D" id="3.30.200.20">
    <property type="entry name" value="Phosphorylase Kinase, domain 1"/>
    <property type="match status" value="1"/>
</dbReference>
<dbReference type="OrthoDB" id="4062651at2759"/>
<dbReference type="AlphaFoldDB" id="A0A4Y7QFP3"/>
<keyword evidence="1" id="KW-0808">Transferase</keyword>
<dbReference type="Gene3D" id="1.10.510.10">
    <property type="entry name" value="Transferase(Phosphotransferase) domain 1"/>
    <property type="match status" value="1"/>
</dbReference>
<dbReference type="InterPro" id="IPR011009">
    <property type="entry name" value="Kinase-like_dom_sf"/>
</dbReference>
<evidence type="ECO:0000313" key="6">
    <source>
        <dbReference type="EMBL" id="TDL26467.1"/>
    </source>
</evidence>
<keyword evidence="3 6" id="KW-0418">Kinase</keyword>
<evidence type="ECO:0000256" key="3">
    <source>
        <dbReference type="ARBA" id="ARBA00022777"/>
    </source>
</evidence>
<dbReference type="SUPFAM" id="SSF56112">
    <property type="entry name" value="Protein kinase-like (PK-like)"/>
    <property type="match status" value="1"/>
</dbReference>
<dbReference type="InterPro" id="IPR000719">
    <property type="entry name" value="Prot_kinase_dom"/>
</dbReference>
<dbReference type="STRING" id="50990.A0A4Y7QFP3"/>
<dbReference type="GO" id="GO:0005524">
    <property type="term" value="F:ATP binding"/>
    <property type="evidence" value="ECO:0007669"/>
    <property type="project" value="UniProtKB-KW"/>
</dbReference>
<dbReference type="Proteomes" id="UP000294933">
    <property type="component" value="Unassembled WGS sequence"/>
</dbReference>
<evidence type="ECO:0000256" key="4">
    <source>
        <dbReference type="ARBA" id="ARBA00022840"/>
    </source>
</evidence>
<proteinExistence type="predicted"/>
<keyword evidence="7" id="KW-1185">Reference proteome</keyword>
<reference evidence="6 7" key="1">
    <citation type="submission" date="2018-06" db="EMBL/GenBank/DDBJ databases">
        <title>A transcriptomic atlas of mushroom development highlights an independent origin of complex multicellularity.</title>
        <authorList>
            <consortium name="DOE Joint Genome Institute"/>
            <person name="Krizsan K."/>
            <person name="Almasi E."/>
            <person name="Merenyi Z."/>
            <person name="Sahu N."/>
            <person name="Viragh M."/>
            <person name="Koszo T."/>
            <person name="Mondo S."/>
            <person name="Kiss B."/>
            <person name="Balint B."/>
            <person name="Kues U."/>
            <person name="Barry K."/>
            <person name="Hegedus J.C."/>
            <person name="Henrissat B."/>
            <person name="Johnson J."/>
            <person name="Lipzen A."/>
            <person name="Ohm R."/>
            <person name="Nagy I."/>
            <person name="Pangilinan J."/>
            <person name="Yan J."/>
            <person name="Xiong Y."/>
            <person name="Grigoriev I.V."/>
            <person name="Hibbett D.S."/>
            <person name="Nagy L.G."/>
        </authorList>
    </citation>
    <scope>NUCLEOTIDE SEQUENCE [LARGE SCALE GENOMIC DNA]</scope>
    <source>
        <strain evidence="6 7">SZMC22713</strain>
    </source>
</reference>
<name>A0A4Y7QFP3_9AGAM</name>
<gene>
    <name evidence="6" type="ORF">BD410DRAFT_881858</name>
</gene>
<dbReference type="EMBL" id="ML170161">
    <property type="protein sequence ID" value="TDL26467.1"/>
    <property type="molecule type" value="Genomic_DNA"/>
</dbReference>
<dbReference type="PROSITE" id="PS50011">
    <property type="entry name" value="PROTEIN_KINASE_DOM"/>
    <property type="match status" value="1"/>
</dbReference>
<feature type="domain" description="Protein kinase" evidence="5">
    <location>
        <begin position="65"/>
        <end position="433"/>
    </location>
</feature>
<dbReference type="PANTHER" id="PTHR44329:SF288">
    <property type="entry name" value="MITOGEN-ACTIVATED PROTEIN KINASE KINASE KINASE 20"/>
    <property type="match status" value="1"/>
</dbReference>
<keyword evidence="4" id="KW-0067">ATP-binding</keyword>
<dbReference type="InterPro" id="IPR001245">
    <property type="entry name" value="Ser-Thr/Tyr_kinase_cat_dom"/>
</dbReference>
<organism evidence="6 7">
    <name type="scientific">Rickenella mellea</name>
    <dbReference type="NCBI Taxonomy" id="50990"/>
    <lineage>
        <taxon>Eukaryota</taxon>
        <taxon>Fungi</taxon>
        <taxon>Dikarya</taxon>
        <taxon>Basidiomycota</taxon>
        <taxon>Agaricomycotina</taxon>
        <taxon>Agaricomycetes</taxon>
        <taxon>Hymenochaetales</taxon>
        <taxon>Rickenellaceae</taxon>
        <taxon>Rickenella</taxon>
    </lineage>
</organism>
<dbReference type="PANTHER" id="PTHR44329">
    <property type="entry name" value="SERINE/THREONINE-PROTEIN KINASE TNNI3K-RELATED"/>
    <property type="match status" value="1"/>
</dbReference>
<sequence>MTQGFQRRVKALLESCKDLKAAFESKALDREQVIPSLEKLQEIEEKLKKVPSYPRWKRFLLFYDVANALTEGDDECNRVFKSFVIMFGVESMSGLNEIKESQLKLGSDIVQIKEAVLMQKKEDFAELRQNLKDIKRDPRARWLIARNAVIGGQIRSCIEVEIAEYERLLNSMDLPEGIRWITEQVTTQYAVAYSTGLYCNIHRGEFGDKPVWVAIKSTKGESKFRRAVRYFAREASIWCSLDHANILPFYGLIDEPELGVCMMQQTAEGLRYLHNKSVRHGNARRTFTVKCANILVSDQGQALVCDFMISCVLDVHASSITSQMTKATITQWSAPEILSDTTGATKPSDAYSFAMTVLEAITMTAPFGRMRWLKVLKGVKKGLRPERPVPGSSERVDRWLSDDLWNFMIDCWKQDPYKRPSIKDAVKTLRNLIEREGQ</sequence>
<evidence type="ECO:0000313" key="7">
    <source>
        <dbReference type="Proteomes" id="UP000294933"/>
    </source>
</evidence>
<evidence type="ECO:0000256" key="2">
    <source>
        <dbReference type="ARBA" id="ARBA00022741"/>
    </source>
</evidence>
<protein>
    <submittedName>
        <fullName evidence="6">Kinase-like protein</fullName>
    </submittedName>
</protein>